<dbReference type="PRINTS" id="PR01490">
    <property type="entry name" value="RTXTOXIND"/>
</dbReference>
<comment type="caution">
    <text evidence="12">The sequence shown here is derived from an EMBL/GenBank/DDBJ whole genome shotgun (WGS) entry which is preliminary data.</text>
</comment>
<dbReference type="InterPro" id="IPR058982">
    <property type="entry name" value="Beta-barrel_AprE"/>
</dbReference>
<dbReference type="PANTHER" id="PTHR30386:SF17">
    <property type="entry name" value="ALKALINE PROTEASE SECRETION PROTEIN APRE"/>
    <property type="match status" value="1"/>
</dbReference>
<keyword evidence="4 9" id="KW-1003">Cell membrane</keyword>
<evidence type="ECO:0000256" key="1">
    <source>
        <dbReference type="ARBA" id="ARBA00004377"/>
    </source>
</evidence>
<organism evidence="12 13">
    <name type="scientific">Shinella zoogloeoides</name>
    <name type="common">Crabtreella saccharophila</name>
    <dbReference type="NCBI Taxonomy" id="352475"/>
    <lineage>
        <taxon>Bacteria</taxon>
        <taxon>Pseudomonadati</taxon>
        <taxon>Pseudomonadota</taxon>
        <taxon>Alphaproteobacteria</taxon>
        <taxon>Hyphomicrobiales</taxon>
        <taxon>Rhizobiaceae</taxon>
        <taxon>Shinella</taxon>
    </lineage>
</organism>
<dbReference type="Gene3D" id="2.40.30.170">
    <property type="match status" value="1"/>
</dbReference>
<dbReference type="NCBIfam" id="TIGR01843">
    <property type="entry name" value="type_I_hlyD"/>
    <property type="match status" value="1"/>
</dbReference>
<dbReference type="Gene3D" id="2.40.50.100">
    <property type="match status" value="1"/>
</dbReference>
<dbReference type="Pfam" id="PF26002">
    <property type="entry name" value="Beta-barrel_AprE"/>
    <property type="match status" value="1"/>
</dbReference>
<sequence length="445" mass="48586">MMMKPNSIHPAPLEEEEDERPFRFGRHMAAGLSLAVLLLAGIGGWAATAELTGAVIASGSVAVDQKLKSVQHRDGGIVSAIAVREGDFVEEGQVLLSLEDAQTKAELSIVRSQMIDLGARKARLLAERDGLSRIDFPQGLMAEGPEADIAMAGETRLFEGNLEHRRSQKQQLDLGIAQIDDEMAGLEAQRVSKSDEITLISAEHEKMQRLVRKQLVEQGRLYTVGRDQARLAGERGEITAAIARAGTRKNEIRIQISTVDEQARTEAQRELGLVVTKLSELQDRRTAIEDRLSRTDLRASISGVVNELKVYTVGGVVSPAEVLVTIVPDNARLTIEARISPASIDQVAAGHAARLRFSAFNQRTTPELAGTVAQISPATSRDPATGETYYLARIDVTPQELDKLGAARLLPGMPVEVFISTERRTALSYFVKPLADQFARAFRER</sequence>
<evidence type="ECO:0000259" key="11">
    <source>
        <dbReference type="Pfam" id="PF26002"/>
    </source>
</evidence>
<protein>
    <recommendedName>
        <fullName evidence="9">Membrane fusion protein (MFP) family protein</fullName>
    </recommendedName>
</protein>
<accession>A0A6N8TGV8</accession>
<dbReference type="PANTHER" id="PTHR30386">
    <property type="entry name" value="MEMBRANE FUSION SUBUNIT OF EMRAB-TOLC MULTIDRUG EFFLUX PUMP"/>
    <property type="match status" value="1"/>
</dbReference>
<keyword evidence="7" id="KW-1133">Transmembrane helix</keyword>
<dbReference type="RefSeq" id="WP_160787466.1">
    <property type="nucleotide sequence ID" value="NZ_JBHSTY010000018.1"/>
</dbReference>
<evidence type="ECO:0000256" key="4">
    <source>
        <dbReference type="ARBA" id="ARBA00022475"/>
    </source>
</evidence>
<dbReference type="InterPro" id="IPR010129">
    <property type="entry name" value="T1SS_HlyD"/>
</dbReference>
<evidence type="ECO:0000256" key="3">
    <source>
        <dbReference type="ARBA" id="ARBA00022448"/>
    </source>
</evidence>
<dbReference type="SUPFAM" id="SSF111369">
    <property type="entry name" value="HlyD-like secretion proteins"/>
    <property type="match status" value="1"/>
</dbReference>
<dbReference type="Pfam" id="PF25994">
    <property type="entry name" value="HH_AprE"/>
    <property type="match status" value="1"/>
</dbReference>
<evidence type="ECO:0000256" key="7">
    <source>
        <dbReference type="ARBA" id="ARBA00022989"/>
    </source>
</evidence>
<dbReference type="AlphaFoldDB" id="A0A6N8TGV8"/>
<keyword evidence="6" id="KW-0812">Transmembrane</keyword>
<gene>
    <name evidence="12" type="ORF">GR156_17760</name>
</gene>
<dbReference type="EMBL" id="WUML01000018">
    <property type="protein sequence ID" value="MXO02169.1"/>
    <property type="molecule type" value="Genomic_DNA"/>
</dbReference>
<evidence type="ECO:0000256" key="2">
    <source>
        <dbReference type="ARBA" id="ARBA00009477"/>
    </source>
</evidence>
<feature type="domain" description="AprE-like beta-barrel" evidence="11">
    <location>
        <begin position="333"/>
        <end position="422"/>
    </location>
</feature>
<evidence type="ECO:0000256" key="8">
    <source>
        <dbReference type="ARBA" id="ARBA00023136"/>
    </source>
</evidence>
<name>A0A6N8TGV8_SHIZO</name>
<dbReference type="GO" id="GO:0005886">
    <property type="term" value="C:plasma membrane"/>
    <property type="evidence" value="ECO:0007669"/>
    <property type="project" value="UniProtKB-SubCell"/>
</dbReference>
<dbReference type="Proteomes" id="UP000440304">
    <property type="component" value="Unassembled WGS sequence"/>
</dbReference>
<evidence type="ECO:0000313" key="13">
    <source>
        <dbReference type="Proteomes" id="UP000440304"/>
    </source>
</evidence>
<evidence type="ECO:0000256" key="6">
    <source>
        <dbReference type="ARBA" id="ARBA00022692"/>
    </source>
</evidence>
<comment type="similarity">
    <text evidence="2 9">Belongs to the membrane fusion protein (MFP) (TC 8.A.1) family.</text>
</comment>
<evidence type="ECO:0000313" key="12">
    <source>
        <dbReference type="EMBL" id="MXO02169.1"/>
    </source>
</evidence>
<dbReference type="InterPro" id="IPR050739">
    <property type="entry name" value="MFP"/>
</dbReference>
<evidence type="ECO:0000259" key="10">
    <source>
        <dbReference type="Pfam" id="PF25994"/>
    </source>
</evidence>
<dbReference type="InterPro" id="IPR058781">
    <property type="entry name" value="HH_AprE-like"/>
</dbReference>
<evidence type="ECO:0000256" key="9">
    <source>
        <dbReference type="RuleBase" id="RU365093"/>
    </source>
</evidence>
<keyword evidence="8" id="KW-0472">Membrane</keyword>
<reference evidence="12 13" key="1">
    <citation type="submission" date="2019-12" db="EMBL/GenBank/DDBJ databases">
        <title>Shinella granuli gen. nov., sp. nov., and proposal of the reclassification of Zoogloea ramigera ATCC 19623 as Shinella zoogloeoides sp. nov.</title>
        <authorList>
            <person name="Gao J."/>
        </authorList>
    </citation>
    <scope>NUCLEOTIDE SEQUENCE [LARGE SCALE GENOMIC DNA]</scope>
    <source>
        <strain evidence="12 13">DSM 287</strain>
    </source>
</reference>
<keyword evidence="5 9" id="KW-0997">Cell inner membrane</keyword>
<proteinExistence type="inferred from homology"/>
<evidence type="ECO:0000256" key="5">
    <source>
        <dbReference type="ARBA" id="ARBA00022519"/>
    </source>
</evidence>
<feature type="domain" description="AprE-like long alpha-helical hairpin" evidence="10">
    <location>
        <begin position="104"/>
        <end position="291"/>
    </location>
</feature>
<dbReference type="OrthoDB" id="9810980at2"/>
<dbReference type="GO" id="GO:0015031">
    <property type="term" value="P:protein transport"/>
    <property type="evidence" value="ECO:0007669"/>
    <property type="project" value="InterPro"/>
</dbReference>
<keyword evidence="3 9" id="KW-0813">Transport</keyword>
<comment type="subcellular location">
    <subcellularLocation>
        <location evidence="1 9">Cell inner membrane</location>
        <topology evidence="1 9">Single-pass membrane protein</topology>
    </subcellularLocation>
</comment>